<reference evidence="2" key="1">
    <citation type="submission" date="2023-03" db="EMBL/GenBank/DDBJ databases">
        <title>Massive genome expansion in bonnet fungi (Mycena s.s.) driven by repeated elements and novel gene families across ecological guilds.</title>
        <authorList>
            <consortium name="Lawrence Berkeley National Laboratory"/>
            <person name="Harder C.B."/>
            <person name="Miyauchi S."/>
            <person name="Viragh M."/>
            <person name="Kuo A."/>
            <person name="Thoen E."/>
            <person name="Andreopoulos B."/>
            <person name="Lu D."/>
            <person name="Skrede I."/>
            <person name="Drula E."/>
            <person name="Henrissat B."/>
            <person name="Morin E."/>
            <person name="Kohler A."/>
            <person name="Barry K."/>
            <person name="LaButti K."/>
            <person name="Morin E."/>
            <person name="Salamov A."/>
            <person name="Lipzen A."/>
            <person name="Mereny Z."/>
            <person name="Hegedus B."/>
            <person name="Baldrian P."/>
            <person name="Stursova M."/>
            <person name="Weitz H."/>
            <person name="Taylor A."/>
            <person name="Grigoriev I.V."/>
            <person name="Nagy L.G."/>
            <person name="Martin F."/>
            <person name="Kauserud H."/>
        </authorList>
    </citation>
    <scope>NUCLEOTIDE SEQUENCE</scope>
    <source>
        <strain evidence="2">CBHHK067</strain>
    </source>
</reference>
<proteinExistence type="predicted"/>
<dbReference type="EMBL" id="JARKIE010000012">
    <property type="protein sequence ID" value="KAJ7703705.1"/>
    <property type="molecule type" value="Genomic_DNA"/>
</dbReference>
<feature type="region of interest" description="Disordered" evidence="1">
    <location>
        <begin position="326"/>
        <end position="461"/>
    </location>
</feature>
<keyword evidence="3" id="KW-1185">Reference proteome</keyword>
<feature type="region of interest" description="Disordered" evidence="1">
    <location>
        <begin position="477"/>
        <end position="503"/>
    </location>
</feature>
<feature type="region of interest" description="Disordered" evidence="1">
    <location>
        <begin position="290"/>
        <end position="314"/>
    </location>
</feature>
<feature type="region of interest" description="Disordered" evidence="1">
    <location>
        <begin position="177"/>
        <end position="206"/>
    </location>
</feature>
<comment type="caution">
    <text evidence="2">The sequence shown here is derived from an EMBL/GenBank/DDBJ whole genome shotgun (WGS) entry which is preliminary data.</text>
</comment>
<evidence type="ECO:0000313" key="2">
    <source>
        <dbReference type="EMBL" id="KAJ7703705.1"/>
    </source>
</evidence>
<protein>
    <submittedName>
        <fullName evidence="2">Uncharacterized protein</fullName>
    </submittedName>
</protein>
<feature type="region of interest" description="Disordered" evidence="1">
    <location>
        <begin position="125"/>
        <end position="164"/>
    </location>
</feature>
<dbReference type="AlphaFoldDB" id="A0AAD7M6G4"/>
<feature type="compositionally biased region" description="Pro residues" evidence="1">
    <location>
        <begin position="142"/>
        <end position="161"/>
    </location>
</feature>
<evidence type="ECO:0000313" key="3">
    <source>
        <dbReference type="Proteomes" id="UP001221757"/>
    </source>
</evidence>
<feature type="compositionally biased region" description="Basic and acidic residues" evidence="1">
    <location>
        <begin position="491"/>
        <end position="503"/>
    </location>
</feature>
<organism evidence="2 3">
    <name type="scientific">Mycena rosella</name>
    <name type="common">Pink bonnet</name>
    <name type="synonym">Agaricus rosellus</name>
    <dbReference type="NCBI Taxonomy" id="1033263"/>
    <lineage>
        <taxon>Eukaryota</taxon>
        <taxon>Fungi</taxon>
        <taxon>Dikarya</taxon>
        <taxon>Basidiomycota</taxon>
        <taxon>Agaricomycotina</taxon>
        <taxon>Agaricomycetes</taxon>
        <taxon>Agaricomycetidae</taxon>
        <taxon>Agaricales</taxon>
        <taxon>Marasmiineae</taxon>
        <taxon>Mycenaceae</taxon>
        <taxon>Mycena</taxon>
    </lineage>
</organism>
<name>A0AAD7M6G4_MYCRO</name>
<feature type="compositionally biased region" description="Polar residues" evidence="1">
    <location>
        <begin position="326"/>
        <end position="338"/>
    </location>
</feature>
<gene>
    <name evidence="2" type="ORF">B0H17DRAFT_1194188</name>
</gene>
<sequence>MDNEHSSPSISTCSTHFRIPPPSRLIITRPAPTRPRPISLLHSWTPCASTPSFLAVLTAGAPPLPRSTYSLKHLRIPTAACVPRLRPPPGVLLILQCPAPNLRRCALSSPIPSCAPLRFRPSRFDPRSILRHTRHRRRPRRPPALPPLPPSRPPLPPPLPPASALAALPPTLAALPPTLAALRPPSPSRPLHALPPPSRPLAPSPSCPFLRCQRDLVSRLPSSRNAPATRTLTTVLKTPATTPDDTEANVRRTDARDFDLPPIVAGHVARLRSDAPYRVPEVLLRPRQAEAGRRAHPCRQTLAGRQRNPPWPLPPAPLGTLVDSWPESSLSRTPSMTPFATPPPFHRQRTPLFLPSSRGPTPYSGPGDFSRASTSAPTDAFAAPPSFQDARQRTPLFLPGSRSPMPYSGPGDFSRASTSTPAEARESPPHPRHLEGSDSQPPGVAQFLDLHASDLDDDDDAEVPFIMTQQDLDFIDNDTAYPESVPPLPKHNLEHRELSNLTE</sequence>
<accession>A0AAD7M6G4</accession>
<dbReference type="Proteomes" id="UP001221757">
    <property type="component" value="Unassembled WGS sequence"/>
</dbReference>
<feature type="compositionally biased region" description="Basic residues" evidence="1">
    <location>
        <begin position="129"/>
        <end position="141"/>
    </location>
</feature>
<evidence type="ECO:0000256" key="1">
    <source>
        <dbReference type="SAM" id="MobiDB-lite"/>
    </source>
</evidence>
<feature type="compositionally biased region" description="Basic and acidic residues" evidence="1">
    <location>
        <begin position="423"/>
        <end position="436"/>
    </location>
</feature>
<feature type="compositionally biased region" description="Pro residues" evidence="1">
    <location>
        <begin position="184"/>
        <end position="206"/>
    </location>
</feature>